<keyword evidence="5" id="KW-1185">Reference proteome</keyword>
<protein>
    <submittedName>
        <fullName evidence="4">TetR/AcrR family transcriptional regulator</fullName>
    </submittedName>
</protein>
<evidence type="ECO:0000313" key="4">
    <source>
        <dbReference type="EMBL" id="MBS4201100.1"/>
    </source>
</evidence>
<dbReference type="SUPFAM" id="SSF46689">
    <property type="entry name" value="Homeodomain-like"/>
    <property type="match status" value="1"/>
</dbReference>
<dbReference type="PRINTS" id="PR00455">
    <property type="entry name" value="HTHTETR"/>
</dbReference>
<gene>
    <name evidence="4" type="ORF">KHA93_15785</name>
</gene>
<dbReference type="InterPro" id="IPR023772">
    <property type="entry name" value="DNA-bd_HTH_TetR-type_CS"/>
</dbReference>
<dbReference type="InterPro" id="IPR001647">
    <property type="entry name" value="HTH_TetR"/>
</dbReference>
<dbReference type="Proteomes" id="UP000682713">
    <property type="component" value="Unassembled WGS sequence"/>
</dbReference>
<keyword evidence="1 2" id="KW-0238">DNA-binding</keyword>
<dbReference type="PANTHER" id="PTHR30055">
    <property type="entry name" value="HTH-TYPE TRANSCRIPTIONAL REGULATOR RUTR"/>
    <property type="match status" value="1"/>
</dbReference>
<sequence>MVVREDKKELILDKAVGIFAENGYYKATTALIAKAAGVTQPYIFHFFKNKEELFIAVIDRASKRINEAFSGVEAPAGQLMDTMGHAFINIMKTHKDEIILIMQSHAISESVIRDHVREKFRSVHELVTEKFKMAGSPNPEASASQFFSNGFLITVAEVLELPQLLCFE</sequence>
<evidence type="ECO:0000313" key="5">
    <source>
        <dbReference type="Proteomes" id="UP000682713"/>
    </source>
</evidence>
<organism evidence="4 5">
    <name type="scientific">Lederbergia citrisecunda</name>
    <dbReference type="NCBI Taxonomy" id="2833583"/>
    <lineage>
        <taxon>Bacteria</taxon>
        <taxon>Bacillati</taxon>
        <taxon>Bacillota</taxon>
        <taxon>Bacilli</taxon>
        <taxon>Bacillales</taxon>
        <taxon>Bacillaceae</taxon>
        <taxon>Lederbergia</taxon>
    </lineage>
</organism>
<comment type="caution">
    <text evidence="4">The sequence shown here is derived from an EMBL/GenBank/DDBJ whole genome shotgun (WGS) entry which is preliminary data.</text>
</comment>
<dbReference type="InterPro" id="IPR050109">
    <property type="entry name" value="HTH-type_TetR-like_transc_reg"/>
</dbReference>
<dbReference type="GO" id="GO:0006355">
    <property type="term" value="P:regulation of DNA-templated transcription"/>
    <property type="evidence" value="ECO:0007669"/>
    <property type="project" value="UniProtKB-ARBA"/>
</dbReference>
<evidence type="ECO:0000256" key="1">
    <source>
        <dbReference type="ARBA" id="ARBA00023125"/>
    </source>
</evidence>
<dbReference type="InterPro" id="IPR009057">
    <property type="entry name" value="Homeodomain-like_sf"/>
</dbReference>
<evidence type="ECO:0000256" key="2">
    <source>
        <dbReference type="PROSITE-ProRule" id="PRU00335"/>
    </source>
</evidence>
<reference evidence="4 5" key="1">
    <citation type="submission" date="2021-05" db="EMBL/GenBank/DDBJ databases">
        <title>Novel Bacillus species.</title>
        <authorList>
            <person name="Liu G."/>
        </authorList>
    </citation>
    <scope>NUCLEOTIDE SEQUENCE [LARGE SCALE GENOMIC DNA]</scope>
    <source>
        <strain evidence="4 5">FJAT-49732</strain>
    </source>
</reference>
<accession>A0A942TP18</accession>
<dbReference type="PROSITE" id="PS01081">
    <property type="entry name" value="HTH_TETR_1"/>
    <property type="match status" value="1"/>
</dbReference>
<dbReference type="AlphaFoldDB" id="A0A942TP18"/>
<dbReference type="GO" id="GO:0003677">
    <property type="term" value="F:DNA binding"/>
    <property type="evidence" value="ECO:0007669"/>
    <property type="project" value="UniProtKB-UniRule"/>
</dbReference>
<name>A0A942TP18_9BACI</name>
<dbReference type="PROSITE" id="PS50977">
    <property type="entry name" value="HTH_TETR_2"/>
    <property type="match status" value="1"/>
</dbReference>
<dbReference type="Pfam" id="PF00440">
    <property type="entry name" value="TetR_N"/>
    <property type="match status" value="1"/>
</dbReference>
<feature type="domain" description="HTH tetR-type" evidence="3">
    <location>
        <begin position="5"/>
        <end position="65"/>
    </location>
</feature>
<dbReference type="EMBL" id="JAGYPJ010000001">
    <property type="protein sequence ID" value="MBS4201100.1"/>
    <property type="molecule type" value="Genomic_DNA"/>
</dbReference>
<dbReference type="Gene3D" id="1.10.357.10">
    <property type="entry name" value="Tetracycline Repressor, domain 2"/>
    <property type="match status" value="1"/>
</dbReference>
<proteinExistence type="predicted"/>
<feature type="DNA-binding region" description="H-T-H motif" evidence="2">
    <location>
        <begin position="28"/>
        <end position="47"/>
    </location>
</feature>
<evidence type="ECO:0000259" key="3">
    <source>
        <dbReference type="PROSITE" id="PS50977"/>
    </source>
</evidence>